<name>E5XMC7_SEGRC</name>
<proteinExistence type="predicted"/>
<dbReference type="Pfam" id="PF13830">
    <property type="entry name" value="DUF4192"/>
    <property type="match status" value="1"/>
</dbReference>
<reference evidence="1 2" key="1">
    <citation type="journal article" date="2011" name="Stand. Genomic Sci.">
        <title>High quality draft genome sequence of Segniliparus rugosus CDC 945(T)= (ATCC BAA-974(T)).</title>
        <authorList>
            <person name="Earl A.M."/>
            <person name="Desjardins C.A."/>
            <person name="Fitzgerald M.G."/>
            <person name="Arachchi H.M."/>
            <person name="Zeng Q."/>
            <person name="Mehta T."/>
            <person name="Griggs A."/>
            <person name="Birren B.W."/>
            <person name="Toney N.C."/>
            <person name="Carr J."/>
            <person name="Posey J."/>
            <person name="Butler W.R."/>
        </authorList>
    </citation>
    <scope>NUCLEOTIDE SEQUENCE [LARGE SCALE GENOMIC DNA]</scope>
    <source>
        <strain evidence="2">ATCC BAA-974 / DSM 45345 / CCUG 50838 / CIP 108380 / JCM 13579 / CDC 945</strain>
    </source>
</reference>
<evidence type="ECO:0000313" key="2">
    <source>
        <dbReference type="Proteomes" id="UP000004816"/>
    </source>
</evidence>
<comment type="caution">
    <text evidence="1">The sequence shown here is derived from an EMBL/GenBank/DDBJ whole genome shotgun (WGS) entry which is preliminary data.</text>
</comment>
<keyword evidence="2" id="KW-1185">Reference proteome</keyword>
<accession>E5XMC7</accession>
<protein>
    <recommendedName>
        <fullName evidence="3">DUF4192 domain-containing protein</fullName>
    </recommendedName>
</protein>
<dbReference type="STRING" id="679197.HMPREF9336_00647"/>
<dbReference type="InterPro" id="IPR025447">
    <property type="entry name" value="DUF4192"/>
</dbReference>
<gene>
    <name evidence="1" type="ORF">HMPREF9336_00647</name>
</gene>
<dbReference type="OrthoDB" id="3264463at2"/>
<sequence>MTGQWNTQRNSSCHALDEPSRLIAVLPALLGFAPRDSLVVVTLTARPPKQVGYVLRVDLDGLTDETLARIRPLLAVEAEESGTGDFALVVLGGGKRSDYLALCARFVERALPFGSRLSMASCAASTGPGAVWQSLIGPRAHGFVADPRALPAYAAGVLRGDVLAHSREQLRELLEPHKRDQGRTLLAMRRLTRDGLFRRSGVAAAAVSEMLEAIRLPQRPAQLAPEQAARFAVALGERGLRNRLISATVEAAETGLGGAELLWSRLVPALPDAERAEAAVLLALAWYARGRGAAARVALETALDAAPGHELAQLLEACLFTGVRPSALRVLVQRGG</sequence>
<evidence type="ECO:0008006" key="3">
    <source>
        <dbReference type="Google" id="ProtNLM"/>
    </source>
</evidence>
<evidence type="ECO:0000313" key="1">
    <source>
        <dbReference type="EMBL" id="EFV14506.1"/>
    </source>
</evidence>
<dbReference type="RefSeq" id="WP_007467764.1">
    <property type="nucleotide sequence ID" value="NZ_KI391954.1"/>
</dbReference>
<organism evidence="1 2">
    <name type="scientific">Segniliparus rugosus (strain ATCC BAA-974 / DSM 45345 / CCUG 50838 / CIP 108380 / JCM 13579 / CDC 945)</name>
    <dbReference type="NCBI Taxonomy" id="679197"/>
    <lineage>
        <taxon>Bacteria</taxon>
        <taxon>Bacillati</taxon>
        <taxon>Actinomycetota</taxon>
        <taxon>Actinomycetes</taxon>
        <taxon>Mycobacteriales</taxon>
        <taxon>Segniliparaceae</taxon>
        <taxon>Segniliparus</taxon>
    </lineage>
</organism>
<dbReference type="AlphaFoldDB" id="E5XMC7"/>
<dbReference type="EMBL" id="ACZI02000003">
    <property type="protein sequence ID" value="EFV14506.1"/>
    <property type="molecule type" value="Genomic_DNA"/>
</dbReference>
<dbReference type="Proteomes" id="UP000004816">
    <property type="component" value="Unassembled WGS sequence"/>
</dbReference>
<dbReference type="HOGENOM" id="CLU_030181_0_1_11"/>